<feature type="region of interest" description="Disordered" evidence="15">
    <location>
        <begin position="225"/>
        <end position="280"/>
    </location>
</feature>
<evidence type="ECO:0000256" key="10">
    <source>
        <dbReference type="ARBA" id="ARBA00023242"/>
    </source>
</evidence>
<evidence type="ECO:0000256" key="7">
    <source>
        <dbReference type="ARBA" id="ARBA00022884"/>
    </source>
</evidence>
<feature type="region of interest" description="Disordered" evidence="15">
    <location>
        <begin position="199"/>
        <end position="218"/>
    </location>
</feature>
<dbReference type="Pfam" id="PF00076">
    <property type="entry name" value="RRM_1"/>
    <property type="match status" value="1"/>
</dbReference>
<dbReference type="CDD" id="cd19169">
    <property type="entry name" value="SET_SETD1"/>
    <property type="match status" value="1"/>
</dbReference>
<evidence type="ECO:0000259" key="17">
    <source>
        <dbReference type="PROSITE" id="PS50280"/>
    </source>
</evidence>
<evidence type="ECO:0000313" key="19">
    <source>
        <dbReference type="EMBL" id="CAG7723757.1"/>
    </source>
</evidence>
<name>A0A8J2JND1_9HEXA</name>
<evidence type="ECO:0000256" key="5">
    <source>
        <dbReference type="ARBA" id="ARBA00022691"/>
    </source>
</evidence>
<gene>
    <name evidence="19" type="ORF">AFUS01_LOCUS12823</name>
</gene>
<evidence type="ECO:0000256" key="14">
    <source>
        <dbReference type="PROSITE-ProRule" id="PRU00176"/>
    </source>
</evidence>
<evidence type="ECO:0000256" key="2">
    <source>
        <dbReference type="ARBA" id="ARBA00012182"/>
    </source>
</evidence>
<dbReference type="GO" id="GO:0048188">
    <property type="term" value="C:Set1C/COMPASS complex"/>
    <property type="evidence" value="ECO:0007669"/>
    <property type="project" value="InterPro"/>
</dbReference>
<dbReference type="PROSITE" id="PS50280">
    <property type="entry name" value="SET"/>
    <property type="match status" value="1"/>
</dbReference>
<dbReference type="SMART" id="SM00508">
    <property type="entry name" value="PostSET"/>
    <property type="match status" value="1"/>
</dbReference>
<dbReference type="SMART" id="SM00360">
    <property type="entry name" value="RRM"/>
    <property type="match status" value="1"/>
</dbReference>
<dbReference type="GO" id="GO:0032259">
    <property type="term" value="P:methylation"/>
    <property type="evidence" value="ECO:0007669"/>
    <property type="project" value="UniProtKB-KW"/>
</dbReference>
<keyword evidence="3" id="KW-0489">Methyltransferase</keyword>
<evidence type="ECO:0000256" key="9">
    <source>
        <dbReference type="ARBA" id="ARBA00023163"/>
    </source>
</evidence>
<evidence type="ECO:0000256" key="4">
    <source>
        <dbReference type="ARBA" id="ARBA00022679"/>
    </source>
</evidence>
<dbReference type="PANTHER" id="PTHR45814:SF2">
    <property type="entry name" value="HISTONE-LYSINE N-METHYLTRANSFERASE SETD1"/>
    <property type="match status" value="1"/>
</dbReference>
<feature type="compositionally biased region" description="Polar residues" evidence="15">
    <location>
        <begin position="233"/>
        <end position="280"/>
    </location>
</feature>
<dbReference type="InterPro" id="IPR000504">
    <property type="entry name" value="RRM_dom"/>
</dbReference>
<feature type="region of interest" description="Disordered" evidence="15">
    <location>
        <begin position="1"/>
        <end position="31"/>
    </location>
</feature>
<dbReference type="PROSITE" id="PS50102">
    <property type="entry name" value="RRM"/>
    <property type="match status" value="1"/>
</dbReference>
<dbReference type="Pfam" id="PF11764">
    <property type="entry name" value="N-SET"/>
    <property type="match status" value="1"/>
</dbReference>
<dbReference type="SMART" id="SM00317">
    <property type="entry name" value="SET"/>
    <property type="match status" value="1"/>
</dbReference>
<feature type="compositionally biased region" description="Low complexity" evidence="15">
    <location>
        <begin position="674"/>
        <end position="691"/>
    </location>
</feature>
<dbReference type="SMART" id="SM01291">
    <property type="entry name" value="N-SET"/>
    <property type="match status" value="1"/>
</dbReference>
<feature type="region of interest" description="Disordered" evidence="15">
    <location>
        <begin position="674"/>
        <end position="698"/>
    </location>
</feature>
<evidence type="ECO:0000256" key="6">
    <source>
        <dbReference type="ARBA" id="ARBA00022853"/>
    </source>
</evidence>
<evidence type="ECO:0000259" key="16">
    <source>
        <dbReference type="PROSITE" id="PS50102"/>
    </source>
</evidence>
<feature type="compositionally biased region" description="Basic and acidic residues" evidence="15">
    <location>
        <begin position="739"/>
        <end position="756"/>
    </location>
</feature>
<keyword evidence="4" id="KW-0808">Transferase</keyword>
<dbReference type="CDD" id="cd12304">
    <property type="entry name" value="RRM_Set1"/>
    <property type="match status" value="1"/>
</dbReference>
<feature type="region of interest" description="Disordered" evidence="15">
    <location>
        <begin position="391"/>
        <end position="426"/>
    </location>
</feature>
<feature type="region of interest" description="Disordered" evidence="15">
    <location>
        <begin position="313"/>
        <end position="361"/>
    </location>
</feature>
<accession>A0A8J2JND1</accession>
<dbReference type="PROSITE" id="PS50868">
    <property type="entry name" value="POST_SET"/>
    <property type="match status" value="1"/>
</dbReference>
<comment type="catalytic activity">
    <reaction evidence="13">
        <text>N(6),N(6)-dimethyl-L-lysyl(4)-[histone H3] + S-adenosyl-L-methionine = N(6),N(6),N(6)-trimethyl-L-lysyl(4)-[histone H3] + S-adenosyl-L-homocysteine + H(+)</text>
        <dbReference type="Rhea" id="RHEA:60272"/>
        <dbReference type="Rhea" id="RHEA-COMP:15537"/>
        <dbReference type="Rhea" id="RHEA-COMP:15540"/>
        <dbReference type="ChEBI" id="CHEBI:15378"/>
        <dbReference type="ChEBI" id="CHEBI:57856"/>
        <dbReference type="ChEBI" id="CHEBI:59789"/>
        <dbReference type="ChEBI" id="CHEBI:61961"/>
        <dbReference type="ChEBI" id="CHEBI:61976"/>
    </reaction>
</comment>
<dbReference type="InterPro" id="IPR001214">
    <property type="entry name" value="SET_dom"/>
</dbReference>
<feature type="domain" description="Post-SET" evidence="18">
    <location>
        <begin position="1272"/>
        <end position="1288"/>
    </location>
</feature>
<keyword evidence="8" id="KW-0805">Transcription regulation</keyword>
<keyword evidence="6" id="KW-0156">Chromatin regulator</keyword>
<evidence type="ECO:0000256" key="3">
    <source>
        <dbReference type="ARBA" id="ARBA00022603"/>
    </source>
</evidence>
<comment type="catalytic activity">
    <reaction evidence="12">
        <text>N(6)-methyl-L-lysyl(4)-[histone H3] + S-adenosyl-L-methionine = N(6),N(6)-dimethyl-L-lysyl(4)-[histone H3] + S-adenosyl-L-homocysteine + H(+)</text>
        <dbReference type="Rhea" id="RHEA:60268"/>
        <dbReference type="Rhea" id="RHEA-COMP:15540"/>
        <dbReference type="Rhea" id="RHEA-COMP:15543"/>
        <dbReference type="ChEBI" id="CHEBI:15378"/>
        <dbReference type="ChEBI" id="CHEBI:57856"/>
        <dbReference type="ChEBI" id="CHEBI:59789"/>
        <dbReference type="ChEBI" id="CHEBI:61929"/>
        <dbReference type="ChEBI" id="CHEBI:61976"/>
    </reaction>
</comment>
<dbReference type="PANTHER" id="PTHR45814">
    <property type="entry name" value="HISTONE-LYSINE N-METHYLTRANSFERASE SETD1"/>
    <property type="match status" value="1"/>
</dbReference>
<feature type="region of interest" description="Disordered" evidence="15">
    <location>
        <begin position="726"/>
        <end position="797"/>
    </location>
</feature>
<feature type="compositionally biased region" description="Basic and acidic residues" evidence="15">
    <location>
        <begin position="199"/>
        <end position="217"/>
    </location>
</feature>
<dbReference type="InterPro" id="IPR003616">
    <property type="entry name" value="Post-SET_dom"/>
</dbReference>
<keyword evidence="7 14" id="KW-0694">RNA-binding</keyword>
<evidence type="ECO:0000256" key="1">
    <source>
        <dbReference type="ARBA" id="ARBA00004123"/>
    </source>
</evidence>
<evidence type="ECO:0000259" key="18">
    <source>
        <dbReference type="PROSITE" id="PS50868"/>
    </source>
</evidence>
<dbReference type="InterPro" id="IPR024657">
    <property type="entry name" value="COMPASS_Set1_N-SET"/>
</dbReference>
<keyword evidence="10" id="KW-0539">Nucleus</keyword>
<feature type="region of interest" description="Disordered" evidence="15">
    <location>
        <begin position="600"/>
        <end position="624"/>
    </location>
</feature>
<feature type="compositionally biased region" description="Low complexity" evidence="15">
    <location>
        <begin position="508"/>
        <end position="517"/>
    </location>
</feature>
<feature type="domain" description="RRM" evidence="16">
    <location>
        <begin position="110"/>
        <end position="182"/>
    </location>
</feature>
<evidence type="ECO:0000256" key="13">
    <source>
        <dbReference type="ARBA" id="ARBA00049129"/>
    </source>
</evidence>
<keyword evidence="5" id="KW-0949">S-adenosyl-L-methionine</keyword>
<reference evidence="19" key="1">
    <citation type="submission" date="2021-06" db="EMBL/GenBank/DDBJ databases">
        <authorList>
            <person name="Hodson N. C."/>
            <person name="Mongue J. A."/>
            <person name="Jaron S. K."/>
        </authorList>
    </citation>
    <scope>NUCLEOTIDE SEQUENCE</scope>
</reference>
<feature type="region of interest" description="Disordered" evidence="15">
    <location>
        <begin position="438"/>
        <end position="537"/>
    </location>
</feature>
<dbReference type="Proteomes" id="UP000708208">
    <property type="component" value="Unassembled WGS sequence"/>
</dbReference>
<comment type="subcellular location">
    <subcellularLocation>
        <location evidence="1">Nucleus</location>
    </subcellularLocation>
</comment>
<dbReference type="OrthoDB" id="308383at2759"/>
<comment type="catalytic activity">
    <reaction evidence="11">
        <text>L-lysyl(4)-[histone H3] + 3 S-adenosyl-L-methionine = N(6),N(6),N(6)-trimethyl-L-lysyl(4)-[histone H3] + 3 S-adenosyl-L-homocysteine + 3 H(+)</text>
        <dbReference type="Rhea" id="RHEA:60260"/>
        <dbReference type="Rhea" id="RHEA-COMP:15537"/>
        <dbReference type="Rhea" id="RHEA-COMP:15547"/>
        <dbReference type="ChEBI" id="CHEBI:15378"/>
        <dbReference type="ChEBI" id="CHEBI:29969"/>
        <dbReference type="ChEBI" id="CHEBI:57856"/>
        <dbReference type="ChEBI" id="CHEBI:59789"/>
        <dbReference type="ChEBI" id="CHEBI:61961"/>
        <dbReference type="EC" id="2.1.1.354"/>
    </reaction>
</comment>
<feature type="compositionally biased region" description="Pro residues" evidence="15">
    <location>
        <begin position="600"/>
        <end position="611"/>
    </location>
</feature>
<protein>
    <recommendedName>
        <fullName evidence="2">[histone H3]-lysine(4) N-trimethyltransferase</fullName>
        <ecNumber evidence="2">2.1.1.354</ecNumber>
    </recommendedName>
</protein>
<evidence type="ECO:0000313" key="20">
    <source>
        <dbReference type="Proteomes" id="UP000708208"/>
    </source>
</evidence>
<comment type="caution">
    <text evidence="19">The sequence shown here is derived from an EMBL/GenBank/DDBJ whole genome shotgun (WGS) entry which is preliminary data.</text>
</comment>
<evidence type="ECO:0000256" key="12">
    <source>
        <dbReference type="ARBA" id="ARBA00047583"/>
    </source>
</evidence>
<dbReference type="InterPro" id="IPR037841">
    <property type="entry name" value="SET_SETD1A/B"/>
</dbReference>
<dbReference type="EC" id="2.1.1.354" evidence="2"/>
<feature type="compositionally biased region" description="Low complexity" evidence="15">
    <location>
        <begin position="770"/>
        <end position="789"/>
    </location>
</feature>
<dbReference type="GO" id="GO:0140999">
    <property type="term" value="F:histone H3K4 trimethyltransferase activity"/>
    <property type="evidence" value="ECO:0007669"/>
    <property type="project" value="UniProtKB-EC"/>
</dbReference>
<feature type="domain" description="SET" evidence="17">
    <location>
        <begin position="1149"/>
        <end position="1266"/>
    </location>
</feature>
<feature type="compositionally biased region" description="Gly residues" evidence="15">
    <location>
        <begin position="1"/>
        <end position="30"/>
    </location>
</feature>
<evidence type="ECO:0000256" key="15">
    <source>
        <dbReference type="SAM" id="MobiDB-lite"/>
    </source>
</evidence>
<feature type="compositionally biased region" description="Pro residues" evidence="15">
    <location>
        <begin position="523"/>
        <end position="534"/>
    </location>
</feature>
<dbReference type="FunFam" id="2.170.270.10:FF:000010">
    <property type="entry name" value="Histone-lysine N-methyltransferase"/>
    <property type="match status" value="1"/>
</dbReference>
<evidence type="ECO:0000256" key="11">
    <source>
        <dbReference type="ARBA" id="ARBA00047571"/>
    </source>
</evidence>
<dbReference type="EMBL" id="CAJVCH010102291">
    <property type="protein sequence ID" value="CAG7723757.1"/>
    <property type="molecule type" value="Genomic_DNA"/>
</dbReference>
<organism evidence="19 20">
    <name type="scientific">Allacma fusca</name>
    <dbReference type="NCBI Taxonomy" id="39272"/>
    <lineage>
        <taxon>Eukaryota</taxon>
        <taxon>Metazoa</taxon>
        <taxon>Ecdysozoa</taxon>
        <taxon>Arthropoda</taxon>
        <taxon>Hexapoda</taxon>
        <taxon>Collembola</taxon>
        <taxon>Symphypleona</taxon>
        <taxon>Sminthuridae</taxon>
        <taxon>Allacma</taxon>
    </lineage>
</organism>
<feature type="compositionally biased region" description="Pro residues" evidence="15">
    <location>
        <begin position="326"/>
        <end position="337"/>
    </location>
</feature>
<evidence type="ECO:0000256" key="8">
    <source>
        <dbReference type="ARBA" id="ARBA00023015"/>
    </source>
</evidence>
<keyword evidence="20" id="KW-1185">Reference proteome</keyword>
<sequence length="1288" mass="143517">MSGVGGDRLSGGGGNVLPGGPGNGNGGGGAKKPQYSSYKLLVDPVLVKGASKLYRFDGNVPDDPCYPPVNVRDPRSSLAMSRLWNRLEGLELPVPRFKIDSNYVGAPPPLEVTITNINDNVDKQFLKEILQKYGSMEEIFIYYHPVSKKHLGLGRIVFELRKAAKECVDKMNGRSLMGQVLEAFFDPFGAKCKSMYEELTSEKPKPEPVKVETKSSKSDTGFSVETKIIPVSAPSQSRNDTNFGSSSQSTTGHNLSHQARSNYTPSDMAYTPTSDTSGAYSESVKTSVQFTPYSGQYDAYGAYNPHYQSVGHVGTPSYGSSQSWPVHPPTPPPPPPKSNRESHTSSACENKPLDNGGFSPKMDLDTRIKLLLKGKRSNDFGKLFGLSDDESEPELKTVRVSRKRSRVSISKNEIWGSESEEETVEDKFAKKFKRNTFVPVEEPDTLNIPLPENNCPPSRSPPPSPFLSLSKPYNNGVKNSSLDNELDQISDDSEGLPGLESRNEEEMSLSSLSPDDPSTIRLPPQPQPPPPPPVERVSAPFTAYPPPPLPFYGAPSFTGRLPDHHLQYSSHYVFAPWHHDPVQNLHLHQQAQFFPQIPFPPMVPPPPPEPQAPVENQAEEKDSTSTIISTVLDHLVDELKQILRRDFQRRMIENVAYKSFETWWSDNEKLQKEQQATKSTTSTSETKPEAPAFSWSASRFIETDKPTESNFSLGFKASIPKLPSFRRKMRTPSPAYMDDDSRRSDDSDLDETKSSWDSRMPPRGRIVRNLSLSSDQSSSESSSSATSSDWDTDDDEASTLNSLESFSDKELHFSDKEESKPDIRDLLLETESISDESAHSLSQTSTPLRSVSPEVVAEKSIDETEKVQTAVVVNGLKVEKILSAAAAALEEEENKEVEKVDDWQTGAVKAEVTTFLLDHSYCMKEPETPEGSAGEEDVDVEDTVINTEAEILKEKDQLTTVPSVDDLGLLKDTLVVAKPPTKGSRKQAKTFKVRTESEELDITYEFLTKGIDAEDIAYMKKSYEMMLAKDPENYWLNQTHWVDHAPTNIPSPKLRSDKRVHLTGSARTEGFYKLDSAEKQKHKLHLSLATALNHSGSVNVAGMCQDKPAGKTQILSREARSNQRRLLTALGSEFESDLLKFNQLKFRKKNLRFARSSIHDWGLFAAEPIAADEMVIEYVGQTIRPIIADVRERKYEAVGIGSSYLFRIDLENIIDATRCGNLSRFINHSCSPNCYAKIITIEGQKKIVIYSKQQIAVNEEITYDYKFPFEEEKIVCLCGSSQCRRTLN</sequence>
<dbReference type="InterPro" id="IPR044570">
    <property type="entry name" value="Set1-like"/>
</dbReference>
<proteinExistence type="predicted"/>
<dbReference type="Pfam" id="PF00856">
    <property type="entry name" value="SET"/>
    <property type="match status" value="1"/>
</dbReference>
<dbReference type="GO" id="GO:0003723">
    <property type="term" value="F:RNA binding"/>
    <property type="evidence" value="ECO:0007669"/>
    <property type="project" value="UniProtKB-UniRule"/>
</dbReference>
<keyword evidence="9" id="KW-0804">Transcription</keyword>
<feature type="compositionally biased region" description="Acidic residues" evidence="15">
    <location>
        <begin position="484"/>
        <end position="494"/>
    </location>
</feature>